<dbReference type="OrthoDB" id="91990at2759"/>
<gene>
    <name evidence="3" type="ORF">PR001_g3094</name>
    <name evidence="2" type="ORF">PR002_g27795</name>
    <name evidence="4" type="ORF">PR003_g28906</name>
</gene>
<dbReference type="Proteomes" id="UP000429607">
    <property type="component" value="Unassembled WGS sequence"/>
</dbReference>
<evidence type="ECO:0000313" key="6">
    <source>
        <dbReference type="Proteomes" id="UP000434957"/>
    </source>
</evidence>
<evidence type="ECO:0000256" key="1">
    <source>
        <dbReference type="SAM" id="MobiDB-lite"/>
    </source>
</evidence>
<protein>
    <recommendedName>
        <fullName evidence="8">Retrotransposon gag domain-containing protein</fullName>
    </recommendedName>
</protein>
<feature type="region of interest" description="Disordered" evidence="1">
    <location>
        <begin position="123"/>
        <end position="147"/>
    </location>
</feature>
<dbReference type="Proteomes" id="UP000434957">
    <property type="component" value="Unassembled WGS sequence"/>
</dbReference>
<evidence type="ECO:0008006" key="8">
    <source>
        <dbReference type="Google" id="ProtNLM"/>
    </source>
</evidence>
<evidence type="ECO:0000313" key="4">
    <source>
        <dbReference type="EMBL" id="KAE9277004.1"/>
    </source>
</evidence>
<evidence type="ECO:0000313" key="7">
    <source>
        <dbReference type="Proteomes" id="UP000435112"/>
    </source>
</evidence>
<reference evidence="4 6" key="1">
    <citation type="submission" date="2018-08" db="EMBL/GenBank/DDBJ databases">
        <title>Genomic investigation of the strawberry pathogen Phytophthora fragariae indicates pathogenicity is determined by transcriptional variation in three key races.</title>
        <authorList>
            <person name="Adams T.M."/>
            <person name="Armitage A.D."/>
            <person name="Sobczyk M.K."/>
            <person name="Bates H.J."/>
            <person name="Dunwell J.M."/>
            <person name="Nellist C.F."/>
            <person name="Harrison R.J."/>
        </authorList>
    </citation>
    <scope>NUCLEOTIDE SEQUENCE [LARGE SCALE GENOMIC DNA]</scope>
    <source>
        <strain evidence="3 5">SCRP249</strain>
        <strain evidence="2 7">SCRP324</strain>
        <strain evidence="4 6">SCRP333</strain>
    </source>
</reference>
<comment type="caution">
    <text evidence="4">The sequence shown here is derived from an EMBL/GenBank/DDBJ whole genome shotgun (WGS) entry which is preliminary data.</text>
</comment>
<feature type="region of interest" description="Disordered" evidence="1">
    <location>
        <begin position="185"/>
        <end position="212"/>
    </location>
</feature>
<dbReference type="EMBL" id="QXFT01004593">
    <property type="protein sequence ID" value="KAE9277004.1"/>
    <property type="molecule type" value="Genomic_DNA"/>
</dbReference>
<name>A0A6A4BP51_9STRA</name>
<evidence type="ECO:0000313" key="2">
    <source>
        <dbReference type="EMBL" id="KAE8968314.1"/>
    </source>
</evidence>
<sequence length="288" mass="32916">MAGPARQWYLQIGRETRTSWEKLTEQFLVQYCGKGVSMASRYYHATKRSDETPLDYLYQLNVAGLRAGLHIMEGSVQQKREHVEHYVRTLGHQEPELAMQLTMLMVPDVPMLESVLRKRQRSLESQKKSLFGSNKYRQKGPVQNGPPRVVHAVQAETGPGSIQLDEEETWDYGQDYDDAERARLHVTTQRNPEPGARRDDPTETGPRPPCPHCKSTRHLEADCWQLLTCSKCGGHHPSDRCLRTCKACGDVHAAGECPMEEFFNQLRQWYDPSKHGGMLPRTAEQMLN</sequence>
<organism evidence="4 6">
    <name type="scientific">Phytophthora rubi</name>
    <dbReference type="NCBI Taxonomy" id="129364"/>
    <lineage>
        <taxon>Eukaryota</taxon>
        <taxon>Sar</taxon>
        <taxon>Stramenopiles</taxon>
        <taxon>Oomycota</taxon>
        <taxon>Peronosporomycetes</taxon>
        <taxon>Peronosporales</taxon>
        <taxon>Peronosporaceae</taxon>
        <taxon>Phytophthora</taxon>
    </lineage>
</organism>
<dbReference type="AlphaFoldDB" id="A0A6A4BP51"/>
<dbReference type="Proteomes" id="UP000435112">
    <property type="component" value="Unassembled WGS sequence"/>
</dbReference>
<evidence type="ECO:0000313" key="3">
    <source>
        <dbReference type="EMBL" id="KAE9049680.1"/>
    </source>
</evidence>
<accession>A0A6A4BP51</accession>
<proteinExistence type="predicted"/>
<keyword evidence="6" id="KW-1185">Reference proteome</keyword>
<dbReference type="EMBL" id="QXFV01000112">
    <property type="protein sequence ID" value="KAE9049680.1"/>
    <property type="molecule type" value="Genomic_DNA"/>
</dbReference>
<dbReference type="EMBL" id="QXFU01004531">
    <property type="protein sequence ID" value="KAE8968314.1"/>
    <property type="molecule type" value="Genomic_DNA"/>
</dbReference>
<evidence type="ECO:0000313" key="5">
    <source>
        <dbReference type="Proteomes" id="UP000429607"/>
    </source>
</evidence>